<feature type="transmembrane region" description="Helical" evidence="1">
    <location>
        <begin position="283"/>
        <end position="304"/>
    </location>
</feature>
<feature type="transmembrane region" description="Helical" evidence="1">
    <location>
        <begin position="198"/>
        <end position="222"/>
    </location>
</feature>
<comment type="caution">
    <text evidence="2">The sequence shown here is derived from an EMBL/GenBank/DDBJ whole genome shotgun (WGS) entry which is preliminary data.</text>
</comment>
<name>A0A8B5UEH6_ACIBA</name>
<evidence type="ECO:0000313" key="2">
    <source>
        <dbReference type="EMBL" id="TPU60947.1"/>
    </source>
</evidence>
<evidence type="ECO:0000313" key="3">
    <source>
        <dbReference type="Proteomes" id="UP000315888"/>
    </source>
</evidence>
<feature type="transmembrane region" description="Helical" evidence="1">
    <location>
        <begin position="242"/>
        <end position="263"/>
    </location>
</feature>
<dbReference type="AlphaFoldDB" id="A0A8B5UEH6"/>
<evidence type="ECO:0000256" key="1">
    <source>
        <dbReference type="SAM" id="Phobius"/>
    </source>
</evidence>
<keyword evidence="1" id="KW-1133">Transmembrane helix</keyword>
<feature type="transmembrane region" description="Helical" evidence="1">
    <location>
        <begin position="310"/>
        <end position="326"/>
    </location>
</feature>
<feature type="transmembrane region" description="Helical" evidence="1">
    <location>
        <begin position="91"/>
        <end position="110"/>
    </location>
</feature>
<proteinExistence type="predicted"/>
<accession>A0A8B5UEH6</accession>
<organism evidence="2 3">
    <name type="scientific">Acinetobacter baumannii</name>
    <dbReference type="NCBI Taxonomy" id="470"/>
    <lineage>
        <taxon>Bacteria</taxon>
        <taxon>Pseudomonadati</taxon>
        <taxon>Pseudomonadota</taxon>
        <taxon>Gammaproteobacteria</taxon>
        <taxon>Moraxellales</taxon>
        <taxon>Moraxellaceae</taxon>
        <taxon>Acinetobacter</taxon>
        <taxon>Acinetobacter calcoaceticus/baumannii complex</taxon>
    </lineage>
</organism>
<feature type="transmembrane region" description="Helical" evidence="1">
    <location>
        <begin position="116"/>
        <end position="132"/>
    </location>
</feature>
<keyword evidence="1" id="KW-0472">Membrane</keyword>
<reference evidence="2 3" key="1">
    <citation type="submission" date="2019-06" db="EMBL/GenBank/DDBJ databases">
        <title>A Diverse Panel of Clinical Acinetobacter baumannii for Research Use.</title>
        <authorList>
            <person name="Mcgann P."/>
            <person name="Snesrud E."/>
            <person name="Galac M.R."/>
        </authorList>
    </citation>
    <scope>NUCLEOTIDE SEQUENCE [LARGE SCALE GENOMIC DNA]</scope>
    <source>
        <strain evidence="2 3">MRSN14237</strain>
    </source>
</reference>
<sequence>MIYLAVLFFCVFYLYGVEKIKCKSFISQIIVWLPAAIIYFIPIAFQNGVGTDYHTYYDYFYNNEHTYYLNKNEFIYYYIVEISKFFGIPQLQFVIISFLQTILFFYGMFYLRKFNIPTWLYFLLFFLVTGIYHNQMNGIRQYVALLFLPIIACLSFEKKYIKSLLLLTLSTMFHFSVLLPACFIVFLSFIYKKISPKLIFLLFVISIFFYYIDWSSAIFDFLQSKDYMYANYQESDFNESKTFLDLILKFISLPFVLVFWFLYLKNNYNENKLFYKNYNEETFFKYMFLIWGLTHFMFLMALHLGMANRIYLYFVLFIVFPYIYIYKLSKKTFYLMLLMYFIFYFLKVTFFAKNEYLYYFNGAWL</sequence>
<dbReference type="InterPro" id="IPR049458">
    <property type="entry name" value="EpsG-like"/>
</dbReference>
<feature type="transmembrane region" description="Helical" evidence="1">
    <location>
        <begin position="163"/>
        <end position="191"/>
    </location>
</feature>
<dbReference type="EMBL" id="VHGY01000054">
    <property type="protein sequence ID" value="TPU60947.1"/>
    <property type="molecule type" value="Genomic_DNA"/>
</dbReference>
<dbReference type="Pfam" id="PF14897">
    <property type="entry name" value="EpsG"/>
    <property type="match status" value="1"/>
</dbReference>
<feature type="transmembrane region" description="Helical" evidence="1">
    <location>
        <begin position="26"/>
        <end position="45"/>
    </location>
</feature>
<keyword evidence="1" id="KW-0812">Transmembrane</keyword>
<dbReference type="RefSeq" id="WP_023060368.1">
    <property type="nucleotide sequence ID" value="NZ_CP087304.1"/>
</dbReference>
<gene>
    <name evidence="2" type="ORF">FJU42_17020</name>
</gene>
<dbReference type="Proteomes" id="UP000315888">
    <property type="component" value="Unassembled WGS sequence"/>
</dbReference>
<feature type="transmembrane region" description="Helical" evidence="1">
    <location>
        <begin position="333"/>
        <end position="352"/>
    </location>
</feature>
<protein>
    <submittedName>
        <fullName evidence="2">EpsG family protein</fullName>
    </submittedName>
</protein>